<keyword evidence="1" id="KW-1133">Transmembrane helix</keyword>
<name>A0A8T2J8Q3_9PIPI</name>
<dbReference type="EMBL" id="JAACNH010000006">
    <property type="protein sequence ID" value="KAG8439700.1"/>
    <property type="molecule type" value="Genomic_DNA"/>
</dbReference>
<sequence length="297" mass="33777">MWRLQLVFALSVARRLDPTPPITNQYFVDSLLLAHNEIRNEYGERAADMIHMSWDIGLARLAQAWTIYCKNELNPNLKRGNIYPRFNYIGENLYMGPSIDIFKIVTSWGLESNYYNFQNNTCQPGKNCDHFTQIIWGSTFKVGCGAAYCAHMSAYVVSCTYGPRGNVPGQDPFIQGEKCSKCKGEMCKVASCSNPQRDNNYGDYNFCPDFAKIDCYRLGKGNIRVNNVTIRVGLECPDCIYTDGDSENLNEDHYDYVEGSRYFNMTPSSAVETSYNCFLIISLICNITILIFSFTMP</sequence>
<dbReference type="Gene3D" id="3.40.33.10">
    <property type="entry name" value="CAP"/>
    <property type="match status" value="1"/>
</dbReference>
<dbReference type="InterPro" id="IPR035940">
    <property type="entry name" value="CAP_sf"/>
</dbReference>
<evidence type="ECO:0000256" key="1">
    <source>
        <dbReference type="SAM" id="Phobius"/>
    </source>
</evidence>
<keyword evidence="1" id="KW-0472">Membrane</keyword>
<accession>A0A8T2J8Q3</accession>
<dbReference type="Proteomes" id="UP000812440">
    <property type="component" value="Chromosome 3"/>
</dbReference>
<reference evidence="3" key="1">
    <citation type="thesis" date="2020" institute="ProQuest LLC" country="789 East Eisenhower Parkway, Ann Arbor, MI, USA">
        <title>Comparative Genomics and Chromosome Evolution.</title>
        <authorList>
            <person name="Mudd A.B."/>
        </authorList>
    </citation>
    <scope>NUCLEOTIDE SEQUENCE</scope>
    <source>
        <strain evidence="3">Female2</strain>
        <tissue evidence="3">Blood</tissue>
    </source>
</reference>
<organism evidence="3 4">
    <name type="scientific">Hymenochirus boettgeri</name>
    <name type="common">Congo dwarf clawed frog</name>
    <dbReference type="NCBI Taxonomy" id="247094"/>
    <lineage>
        <taxon>Eukaryota</taxon>
        <taxon>Metazoa</taxon>
        <taxon>Chordata</taxon>
        <taxon>Craniata</taxon>
        <taxon>Vertebrata</taxon>
        <taxon>Euteleostomi</taxon>
        <taxon>Amphibia</taxon>
        <taxon>Batrachia</taxon>
        <taxon>Anura</taxon>
        <taxon>Pipoidea</taxon>
        <taxon>Pipidae</taxon>
        <taxon>Pipinae</taxon>
        <taxon>Hymenochirus</taxon>
    </lineage>
</organism>
<proteinExistence type="predicted"/>
<evidence type="ECO:0000313" key="4">
    <source>
        <dbReference type="Proteomes" id="UP000812440"/>
    </source>
</evidence>
<dbReference type="Pfam" id="PF00188">
    <property type="entry name" value="CAP"/>
    <property type="match status" value="1"/>
</dbReference>
<dbReference type="InterPro" id="IPR014044">
    <property type="entry name" value="CAP_dom"/>
</dbReference>
<dbReference type="InterPro" id="IPR001283">
    <property type="entry name" value="CRISP-related"/>
</dbReference>
<dbReference type="GO" id="GO:0005576">
    <property type="term" value="C:extracellular region"/>
    <property type="evidence" value="ECO:0007669"/>
    <property type="project" value="InterPro"/>
</dbReference>
<dbReference type="SMART" id="SM00198">
    <property type="entry name" value="SCP"/>
    <property type="match status" value="1"/>
</dbReference>
<feature type="domain" description="SCP" evidence="2">
    <location>
        <begin position="26"/>
        <end position="169"/>
    </location>
</feature>
<dbReference type="PROSITE" id="PS01009">
    <property type="entry name" value="CRISP_1"/>
    <property type="match status" value="1"/>
</dbReference>
<gene>
    <name evidence="3" type="ORF">GDO86_005756</name>
</gene>
<dbReference type="SUPFAM" id="SSF55797">
    <property type="entry name" value="PR-1-like"/>
    <property type="match status" value="1"/>
</dbReference>
<dbReference type="InterPro" id="IPR018244">
    <property type="entry name" value="Allrgn_V5/Tpx1_CS"/>
</dbReference>
<comment type="caution">
    <text evidence="3">The sequence shown here is derived from an EMBL/GenBank/DDBJ whole genome shotgun (WGS) entry which is preliminary data.</text>
</comment>
<protein>
    <recommendedName>
        <fullName evidence="2">SCP domain-containing protein</fullName>
    </recommendedName>
</protein>
<dbReference type="PANTHER" id="PTHR10334">
    <property type="entry name" value="CYSTEINE-RICH SECRETORY PROTEIN-RELATED"/>
    <property type="match status" value="1"/>
</dbReference>
<keyword evidence="1" id="KW-0812">Transmembrane</keyword>
<keyword evidence="4" id="KW-1185">Reference proteome</keyword>
<dbReference type="PRINTS" id="PR00837">
    <property type="entry name" value="V5TPXLIKE"/>
</dbReference>
<dbReference type="AlphaFoldDB" id="A0A8T2J8Q3"/>
<evidence type="ECO:0000313" key="3">
    <source>
        <dbReference type="EMBL" id="KAG8439700.1"/>
    </source>
</evidence>
<dbReference type="OrthoDB" id="43654at2759"/>
<evidence type="ECO:0000259" key="2">
    <source>
        <dbReference type="SMART" id="SM00198"/>
    </source>
</evidence>
<feature type="transmembrane region" description="Helical" evidence="1">
    <location>
        <begin position="273"/>
        <end position="294"/>
    </location>
</feature>